<reference evidence="1" key="2">
    <citation type="submission" date="2020-11" db="EMBL/GenBank/DDBJ databases">
        <authorList>
            <person name="McCartney M.A."/>
            <person name="Auch B."/>
            <person name="Kono T."/>
            <person name="Mallez S."/>
            <person name="Becker A."/>
            <person name="Gohl D.M."/>
            <person name="Silverstein K.A.T."/>
            <person name="Koren S."/>
            <person name="Bechman K.B."/>
            <person name="Herman A."/>
            <person name="Abrahante J.E."/>
            <person name="Garbe J."/>
        </authorList>
    </citation>
    <scope>NUCLEOTIDE SEQUENCE</scope>
    <source>
        <strain evidence="1">Duluth1</strain>
        <tissue evidence="1">Whole animal</tissue>
    </source>
</reference>
<reference evidence="1" key="1">
    <citation type="journal article" date="2019" name="bioRxiv">
        <title>The Genome of the Zebra Mussel, Dreissena polymorpha: A Resource for Invasive Species Research.</title>
        <authorList>
            <person name="McCartney M.A."/>
            <person name="Auch B."/>
            <person name="Kono T."/>
            <person name="Mallez S."/>
            <person name="Zhang Y."/>
            <person name="Obille A."/>
            <person name="Becker A."/>
            <person name="Abrahante J.E."/>
            <person name="Garbe J."/>
            <person name="Badalamenti J.P."/>
            <person name="Herman A."/>
            <person name="Mangelson H."/>
            <person name="Liachko I."/>
            <person name="Sullivan S."/>
            <person name="Sone E.D."/>
            <person name="Koren S."/>
            <person name="Silverstein K.A.T."/>
            <person name="Beckman K.B."/>
            <person name="Gohl D.M."/>
        </authorList>
    </citation>
    <scope>NUCLEOTIDE SEQUENCE</scope>
    <source>
        <strain evidence="1">Duluth1</strain>
        <tissue evidence="1">Whole animal</tissue>
    </source>
</reference>
<protein>
    <submittedName>
        <fullName evidence="1">Uncharacterized protein</fullName>
    </submittedName>
</protein>
<organism evidence="1 2">
    <name type="scientific">Dreissena polymorpha</name>
    <name type="common">Zebra mussel</name>
    <name type="synonym">Mytilus polymorpha</name>
    <dbReference type="NCBI Taxonomy" id="45954"/>
    <lineage>
        <taxon>Eukaryota</taxon>
        <taxon>Metazoa</taxon>
        <taxon>Spiralia</taxon>
        <taxon>Lophotrochozoa</taxon>
        <taxon>Mollusca</taxon>
        <taxon>Bivalvia</taxon>
        <taxon>Autobranchia</taxon>
        <taxon>Heteroconchia</taxon>
        <taxon>Euheterodonta</taxon>
        <taxon>Imparidentia</taxon>
        <taxon>Neoheterodontei</taxon>
        <taxon>Myida</taxon>
        <taxon>Dreissenoidea</taxon>
        <taxon>Dreissenidae</taxon>
        <taxon>Dreissena</taxon>
    </lineage>
</organism>
<sequence length="127" mass="14808">MSQCSYFSGVTLQHITLIYESQSNEDLLAVEDKGEAEPDDDVPERLQEQLPVHGIHVEIHREEPIEDVVAQIQDQRVHAYETKIIFMSILRVECENIVSHTEMFRRYNCFAIKLRNSCSTYCIELYS</sequence>
<dbReference type="Proteomes" id="UP000828390">
    <property type="component" value="Unassembled WGS sequence"/>
</dbReference>
<gene>
    <name evidence="1" type="ORF">DPMN_062502</name>
</gene>
<keyword evidence="2" id="KW-1185">Reference proteome</keyword>
<dbReference type="EMBL" id="JAIWYP010000013">
    <property type="protein sequence ID" value="KAH3719652.1"/>
    <property type="molecule type" value="Genomic_DNA"/>
</dbReference>
<comment type="caution">
    <text evidence="1">The sequence shown here is derived from an EMBL/GenBank/DDBJ whole genome shotgun (WGS) entry which is preliminary data.</text>
</comment>
<dbReference type="AlphaFoldDB" id="A0A9D4C8W6"/>
<name>A0A9D4C8W6_DREPO</name>
<evidence type="ECO:0000313" key="2">
    <source>
        <dbReference type="Proteomes" id="UP000828390"/>
    </source>
</evidence>
<accession>A0A9D4C8W6</accession>
<proteinExistence type="predicted"/>
<evidence type="ECO:0000313" key="1">
    <source>
        <dbReference type="EMBL" id="KAH3719652.1"/>
    </source>
</evidence>